<evidence type="ECO:0000256" key="2">
    <source>
        <dbReference type="ARBA" id="ARBA00008974"/>
    </source>
</evidence>
<dbReference type="AlphaFoldDB" id="A0A418XS35"/>
<keyword evidence="8" id="KW-1185">Reference proteome</keyword>
<dbReference type="Gene3D" id="1.10.4160.10">
    <property type="entry name" value="Hydantoin permease"/>
    <property type="match status" value="1"/>
</dbReference>
<feature type="transmembrane region" description="Helical" evidence="6">
    <location>
        <begin position="22"/>
        <end position="43"/>
    </location>
</feature>
<dbReference type="Pfam" id="PF02133">
    <property type="entry name" value="Transp_cyt_pur"/>
    <property type="match status" value="1"/>
</dbReference>
<reference evidence="7 8" key="1">
    <citation type="submission" date="2018-09" db="EMBL/GenBank/DDBJ databases">
        <authorList>
            <person name="Zhu H."/>
        </authorList>
    </citation>
    <scope>NUCLEOTIDE SEQUENCE [LARGE SCALE GENOMIC DNA]</scope>
    <source>
        <strain evidence="7 8">K1S02-61</strain>
    </source>
</reference>
<feature type="transmembrane region" description="Helical" evidence="6">
    <location>
        <begin position="363"/>
        <end position="384"/>
    </location>
</feature>
<dbReference type="GO" id="GO:0015209">
    <property type="term" value="F:cytosine transmembrane transporter activity"/>
    <property type="evidence" value="ECO:0007669"/>
    <property type="project" value="InterPro"/>
</dbReference>
<proteinExistence type="inferred from homology"/>
<comment type="subcellular location">
    <subcellularLocation>
        <location evidence="1">Membrane</location>
        <topology evidence="1">Multi-pass membrane protein</topology>
    </subcellularLocation>
</comment>
<evidence type="ECO:0000256" key="4">
    <source>
        <dbReference type="ARBA" id="ARBA00022989"/>
    </source>
</evidence>
<dbReference type="OrthoDB" id="9780088at2"/>
<evidence type="ECO:0008006" key="9">
    <source>
        <dbReference type="Google" id="ProtNLM"/>
    </source>
</evidence>
<evidence type="ECO:0000313" key="7">
    <source>
        <dbReference type="EMBL" id="RJG15367.1"/>
    </source>
</evidence>
<dbReference type="InterPro" id="IPR030191">
    <property type="entry name" value="CodB"/>
</dbReference>
<organism evidence="7 8">
    <name type="scientific">Massilia cavernae</name>
    <dbReference type="NCBI Taxonomy" id="2320864"/>
    <lineage>
        <taxon>Bacteria</taxon>
        <taxon>Pseudomonadati</taxon>
        <taxon>Pseudomonadota</taxon>
        <taxon>Betaproteobacteria</taxon>
        <taxon>Burkholderiales</taxon>
        <taxon>Oxalobacteraceae</taxon>
        <taxon>Telluria group</taxon>
        <taxon>Massilia</taxon>
    </lineage>
</organism>
<feature type="transmembrane region" description="Helical" evidence="6">
    <location>
        <begin position="330"/>
        <end position="351"/>
    </location>
</feature>
<dbReference type="InterPro" id="IPR001248">
    <property type="entry name" value="Pur-cyt_permease"/>
</dbReference>
<feature type="transmembrane region" description="Helical" evidence="6">
    <location>
        <begin position="130"/>
        <end position="152"/>
    </location>
</feature>
<feature type="transmembrane region" description="Helical" evidence="6">
    <location>
        <begin position="390"/>
        <end position="412"/>
    </location>
</feature>
<feature type="transmembrane region" description="Helical" evidence="6">
    <location>
        <begin position="100"/>
        <end position="124"/>
    </location>
</feature>
<evidence type="ECO:0000256" key="1">
    <source>
        <dbReference type="ARBA" id="ARBA00004141"/>
    </source>
</evidence>
<dbReference type="EMBL" id="QYUP01000118">
    <property type="protein sequence ID" value="RJG15367.1"/>
    <property type="molecule type" value="Genomic_DNA"/>
</dbReference>
<dbReference type="GO" id="GO:0005886">
    <property type="term" value="C:plasma membrane"/>
    <property type="evidence" value="ECO:0007669"/>
    <property type="project" value="TreeGrafter"/>
</dbReference>
<feature type="transmembrane region" description="Helical" evidence="6">
    <location>
        <begin position="55"/>
        <end position="79"/>
    </location>
</feature>
<feature type="transmembrane region" description="Helical" evidence="6">
    <location>
        <begin position="196"/>
        <end position="217"/>
    </location>
</feature>
<keyword evidence="5 6" id="KW-0472">Membrane</keyword>
<dbReference type="PANTHER" id="PTHR30569:SF0">
    <property type="entry name" value="CYTOSINE PERMEASE"/>
    <property type="match status" value="1"/>
</dbReference>
<sequence length="430" mass="44865">MSQEAEHFDNYSRRALPDSERASAWSIALITFGIGTTLPVFWLGAEVTRSVGTGAALGIFLAVCGALGLISVVTGLVGARSRLSTYMVLHFAFGRHGAKLVNLLIAATLVGFYAVTIDAFGQAASSSLRGYLAVSPALCAIAGSVLMTLAALVGMRGLERLSGFSVPVMAIFVLYILALALGAGEPGQLAHYAGQGGGMVQAVSSTIGMVIMMPVLMPDVTRYAHGLRGCLAASAGIAFGFPLVLMAGGLPAILTGQNGIAENLAHFGVVLPGLFILLFSNWITNTANLYSATLTLATVSRPSDRVLTLGASVAGTVLALAGVMRHFEQFLFGLSVFIPPIASIYLIDFFLLRGQRYDDKLIAALPAWRWSALSAWALSCALAWCGTSGSVQITAIPTVDAMLAAAIIYPLLHRCTRGRPASPAASTIPE</sequence>
<evidence type="ECO:0000256" key="3">
    <source>
        <dbReference type="ARBA" id="ARBA00022692"/>
    </source>
</evidence>
<evidence type="ECO:0000256" key="6">
    <source>
        <dbReference type="SAM" id="Phobius"/>
    </source>
</evidence>
<dbReference type="RefSeq" id="WP_119811239.1">
    <property type="nucleotide sequence ID" value="NZ_QYUP01000118.1"/>
</dbReference>
<protein>
    <recommendedName>
        <fullName evidence="9">Cytosine permease</fullName>
    </recommendedName>
</protein>
<feature type="transmembrane region" description="Helical" evidence="6">
    <location>
        <begin position="229"/>
        <end position="253"/>
    </location>
</feature>
<gene>
    <name evidence="7" type="ORF">D3872_13405</name>
</gene>
<name>A0A418XS35_9BURK</name>
<dbReference type="PANTHER" id="PTHR30569">
    <property type="entry name" value="CYTOSINE TRANSPORTER CODB"/>
    <property type="match status" value="1"/>
</dbReference>
<keyword evidence="3 6" id="KW-0812">Transmembrane</keyword>
<feature type="transmembrane region" description="Helical" evidence="6">
    <location>
        <begin position="164"/>
        <end position="184"/>
    </location>
</feature>
<keyword evidence="4 6" id="KW-1133">Transmembrane helix</keyword>
<feature type="transmembrane region" description="Helical" evidence="6">
    <location>
        <begin position="265"/>
        <end position="284"/>
    </location>
</feature>
<comment type="similarity">
    <text evidence="2">Belongs to the purine-cytosine permease (2.A.39) family.</text>
</comment>
<evidence type="ECO:0000313" key="8">
    <source>
        <dbReference type="Proteomes" id="UP000284006"/>
    </source>
</evidence>
<comment type="caution">
    <text evidence="7">The sequence shown here is derived from an EMBL/GenBank/DDBJ whole genome shotgun (WGS) entry which is preliminary data.</text>
</comment>
<feature type="transmembrane region" description="Helical" evidence="6">
    <location>
        <begin position="305"/>
        <end position="324"/>
    </location>
</feature>
<dbReference type="Proteomes" id="UP000284006">
    <property type="component" value="Unassembled WGS sequence"/>
</dbReference>
<evidence type="ECO:0000256" key="5">
    <source>
        <dbReference type="ARBA" id="ARBA00023136"/>
    </source>
</evidence>
<accession>A0A418XS35</accession>